<dbReference type="Proteomes" id="UP000247569">
    <property type="component" value="Unassembled WGS sequence"/>
</dbReference>
<proteinExistence type="predicted"/>
<keyword evidence="3" id="KW-1185">Reference proteome</keyword>
<organism evidence="2 3">
    <name type="scientific">Nocardia tenerifensis</name>
    <dbReference type="NCBI Taxonomy" id="228006"/>
    <lineage>
        <taxon>Bacteria</taxon>
        <taxon>Bacillati</taxon>
        <taxon>Actinomycetota</taxon>
        <taxon>Actinomycetes</taxon>
        <taxon>Mycobacteriales</taxon>
        <taxon>Nocardiaceae</taxon>
        <taxon>Nocardia</taxon>
    </lineage>
</organism>
<feature type="compositionally biased region" description="Basic and acidic residues" evidence="1">
    <location>
        <begin position="26"/>
        <end position="35"/>
    </location>
</feature>
<accession>A0A318K076</accession>
<protein>
    <submittedName>
        <fullName evidence="2">Uncharacterized protein</fullName>
    </submittedName>
</protein>
<dbReference type="EMBL" id="QJKF01000005">
    <property type="protein sequence ID" value="PXX64119.1"/>
    <property type="molecule type" value="Genomic_DNA"/>
</dbReference>
<evidence type="ECO:0000313" key="3">
    <source>
        <dbReference type="Proteomes" id="UP000247569"/>
    </source>
</evidence>
<reference evidence="2 3" key="1">
    <citation type="submission" date="2018-05" db="EMBL/GenBank/DDBJ databases">
        <title>Genomic Encyclopedia of Type Strains, Phase IV (KMG-IV): sequencing the most valuable type-strain genomes for metagenomic binning, comparative biology and taxonomic classification.</title>
        <authorList>
            <person name="Goeker M."/>
        </authorList>
    </citation>
    <scope>NUCLEOTIDE SEQUENCE [LARGE SCALE GENOMIC DNA]</scope>
    <source>
        <strain evidence="2 3">DSM 44704</strain>
    </source>
</reference>
<comment type="caution">
    <text evidence="2">The sequence shown here is derived from an EMBL/GenBank/DDBJ whole genome shotgun (WGS) entry which is preliminary data.</text>
</comment>
<feature type="region of interest" description="Disordered" evidence="1">
    <location>
        <begin position="1"/>
        <end position="49"/>
    </location>
</feature>
<dbReference type="AlphaFoldDB" id="A0A318K076"/>
<name>A0A318K076_9NOCA</name>
<evidence type="ECO:0000313" key="2">
    <source>
        <dbReference type="EMBL" id="PXX64119.1"/>
    </source>
</evidence>
<gene>
    <name evidence="2" type="ORF">DFR70_105302</name>
</gene>
<sequence length="49" mass="5830">MDRCPGCHTAWRRGMSAKSRKQPLKRTAEPCERYTSRRRRPTRPEPESD</sequence>
<evidence type="ECO:0000256" key="1">
    <source>
        <dbReference type="SAM" id="MobiDB-lite"/>
    </source>
</evidence>